<accession>E0S4T4</accession>
<protein>
    <submittedName>
        <fullName evidence="1">Uncharacterized protein</fullName>
    </submittedName>
</protein>
<sequence>MKMLIRLLQFRFRKPFSINGYSEGVLCTEKDGSKWDVYYGERNHKMDLHRFDSQCDAYQYLITQLTI</sequence>
<evidence type="ECO:0000313" key="1">
    <source>
        <dbReference type="EMBL" id="ADL36416.1"/>
    </source>
</evidence>
<dbReference type="AlphaFoldDB" id="E0S4T4"/>
<reference evidence="1 2" key="1">
    <citation type="journal article" date="2010" name="PLoS ONE">
        <title>The glycobiome of the rumen bacterium Butyrivibrio proteoclasticus B316(T) highlights adaptation to a polysaccharide-rich environment.</title>
        <authorList>
            <person name="Kelly W.J."/>
            <person name="Leahy S.C."/>
            <person name="Altermann E."/>
            <person name="Yeoman C.J."/>
            <person name="Dunne J.C."/>
            <person name="Kong Z."/>
            <person name="Pacheco D.M."/>
            <person name="Li D."/>
            <person name="Noel S.J."/>
            <person name="Moon C.D."/>
            <person name="Cookson A.L."/>
            <person name="Attwood G.T."/>
        </authorList>
    </citation>
    <scope>NUCLEOTIDE SEQUENCE [LARGE SCALE GENOMIC DNA]</scope>
    <source>
        <strain evidence="2">ATCC 51982 / DSM 14932 / B316</strain>
        <plasmid evidence="2">Plasmid pCY186</plasmid>
    </source>
</reference>
<name>E0S4T4_BUTPB</name>
<dbReference type="KEGG" id="bpb:bpr_IV051"/>
<dbReference type="HOGENOM" id="CLU_2804307_0_0_9"/>
<evidence type="ECO:0000313" key="2">
    <source>
        <dbReference type="Proteomes" id="UP000001299"/>
    </source>
</evidence>
<gene>
    <name evidence="1" type="ordered locus">bpr_IV051</name>
</gene>
<keyword evidence="2" id="KW-1185">Reference proteome</keyword>
<proteinExistence type="predicted"/>
<organism evidence="1 2">
    <name type="scientific">Butyrivibrio proteoclasticus (strain ATCC 51982 / DSM 14932 / B316)</name>
    <name type="common">Clostridium proteoclasticum</name>
    <dbReference type="NCBI Taxonomy" id="515622"/>
    <lineage>
        <taxon>Bacteria</taxon>
        <taxon>Bacillati</taxon>
        <taxon>Bacillota</taxon>
        <taxon>Clostridia</taxon>
        <taxon>Lachnospirales</taxon>
        <taxon>Lachnospiraceae</taxon>
        <taxon>Butyrivibrio</taxon>
    </lineage>
</organism>
<dbReference type="Proteomes" id="UP000001299">
    <property type="component" value="Plasmid pCY186"/>
</dbReference>
<geneLocation type="plasmid" evidence="1 2">
    <name>pCY186</name>
</geneLocation>
<dbReference type="EMBL" id="CP001813">
    <property type="protein sequence ID" value="ADL36416.1"/>
    <property type="molecule type" value="Genomic_DNA"/>
</dbReference>
<keyword evidence="1" id="KW-0614">Plasmid</keyword>